<evidence type="ECO:0000313" key="6">
    <source>
        <dbReference type="Proteomes" id="UP000325440"/>
    </source>
</evidence>
<evidence type="ECO:0000313" key="5">
    <source>
        <dbReference type="EMBL" id="VVC46413.1"/>
    </source>
</evidence>
<dbReference type="Gene3D" id="2.130.10.10">
    <property type="entry name" value="YVTN repeat-like/Quinoprotein amine dehydrogenase"/>
    <property type="match status" value="1"/>
</dbReference>
<dbReference type="EMBL" id="CABPRJ010002499">
    <property type="protein sequence ID" value="VVC46413.1"/>
    <property type="molecule type" value="Genomic_DNA"/>
</dbReference>
<dbReference type="Pfam" id="PF00400">
    <property type="entry name" value="WD40"/>
    <property type="match status" value="1"/>
</dbReference>
<dbReference type="AlphaFoldDB" id="A0A5E4NNM2"/>
<dbReference type="GO" id="GO:0030674">
    <property type="term" value="F:protein-macromolecule adaptor activity"/>
    <property type="evidence" value="ECO:0007669"/>
    <property type="project" value="TreeGrafter"/>
</dbReference>
<dbReference type="GO" id="GO:0007095">
    <property type="term" value="P:mitotic G2 DNA damage checkpoint signaling"/>
    <property type="evidence" value="ECO:0007669"/>
    <property type="project" value="TreeGrafter"/>
</dbReference>
<keyword evidence="4" id="KW-0853">WD repeat</keyword>
<reference evidence="5 6" key="1">
    <citation type="submission" date="2019-08" db="EMBL/GenBank/DDBJ databases">
        <authorList>
            <person name="Alioto T."/>
            <person name="Alioto T."/>
            <person name="Gomez Garrido J."/>
        </authorList>
    </citation>
    <scope>NUCLEOTIDE SEQUENCE [LARGE SCALE GENOMIC DNA]</scope>
</reference>
<dbReference type="SUPFAM" id="SSF50978">
    <property type="entry name" value="WD40 repeat-like"/>
    <property type="match status" value="1"/>
</dbReference>
<sequence>MDFNEFNYLQNRELGFSQNAYGFRQKITENLIGKMGSTTFNMSTEKMHVGRGSIMSGKFSKMKNNSHIFTCTTSEGKIIILNTNENIKNNTDIDNSKSIFKNHRNIIFDHAWADSSMKFVTASGDQTSKIFQLLPSGNIELQNIFNFEAPVNSVKFCPGSSDVFCGGSQDGKLRVWDARNFNRLVQDIPKTHGYSKTRTIGMGLSCVIYLNSNSIITCSTDDCISHDGKYIFSGCSQNSGVIWTTKLPHIKEPIFELNRKVKYKPTYSYVFDQELGVSDWCSDSRTHPKLMTCSSSLYGRPLLWSVLTAQIENEQHKFIRTSKEKQIPIKLNV</sequence>
<gene>
    <name evidence="5" type="ORF">CINCED_3A012478</name>
</gene>
<dbReference type="GO" id="GO:0043161">
    <property type="term" value="P:proteasome-mediated ubiquitin-dependent protein catabolic process"/>
    <property type="evidence" value="ECO:0007669"/>
    <property type="project" value="TreeGrafter"/>
</dbReference>
<dbReference type="PANTHER" id="PTHR22852">
    <property type="entry name" value="LETHAL 2 DENTICLELESS PROTEIN RETINOIC ACID-REGULATED NUCLEAR MATRIX-ASSOCIATED PROTEIN"/>
    <property type="match status" value="1"/>
</dbReference>
<organism evidence="5 6">
    <name type="scientific">Cinara cedri</name>
    <dbReference type="NCBI Taxonomy" id="506608"/>
    <lineage>
        <taxon>Eukaryota</taxon>
        <taxon>Metazoa</taxon>
        <taxon>Ecdysozoa</taxon>
        <taxon>Arthropoda</taxon>
        <taxon>Hexapoda</taxon>
        <taxon>Insecta</taxon>
        <taxon>Pterygota</taxon>
        <taxon>Neoptera</taxon>
        <taxon>Paraneoptera</taxon>
        <taxon>Hemiptera</taxon>
        <taxon>Sternorrhyncha</taxon>
        <taxon>Aphidomorpha</taxon>
        <taxon>Aphidoidea</taxon>
        <taxon>Aphididae</taxon>
        <taxon>Lachninae</taxon>
        <taxon>Cinara</taxon>
    </lineage>
</organism>
<dbReference type="InterPro" id="IPR015943">
    <property type="entry name" value="WD40/YVTN_repeat-like_dom_sf"/>
</dbReference>
<evidence type="ECO:0000256" key="1">
    <source>
        <dbReference type="ARBA" id="ARBA00004906"/>
    </source>
</evidence>
<dbReference type="GO" id="GO:0005634">
    <property type="term" value="C:nucleus"/>
    <property type="evidence" value="ECO:0007669"/>
    <property type="project" value="TreeGrafter"/>
</dbReference>
<evidence type="ECO:0000256" key="3">
    <source>
        <dbReference type="ARBA" id="ARBA00038344"/>
    </source>
</evidence>
<dbReference type="InterPro" id="IPR036322">
    <property type="entry name" value="WD40_repeat_dom_sf"/>
</dbReference>
<comment type="similarity">
    <text evidence="3">Belongs to the WD repeat cdt2 family.</text>
</comment>
<dbReference type="Proteomes" id="UP000325440">
    <property type="component" value="Unassembled WGS sequence"/>
</dbReference>
<evidence type="ECO:0000256" key="4">
    <source>
        <dbReference type="PROSITE-ProRule" id="PRU00221"/>
    </source>
</evidence>
<proteinExistence type="inferred from homology"/>
<keyword evidence="6" id="KW-1185">Reference proteome</keyword>
<comment type="pathway">
    <text evidence="1">Protein modification; protein ubiquitination.</text>
</comment>
<feature type="repeat" description="WD" evidence="4">
    <location>
        <begin position="144"/>
        <end position="186"/>
    </location>
</feature>
<evidence type="ECO:0000256" key="2">
    <source>
        <dbReference type="ARBA" id="ARBA00022786"/>
    </source>
</evidence>
<dbReference type="InterPro" id="IPR001680">
    <property type="entry name" value="WD40_rpt"/>
</dbReference>
<dbReference type="InterPro" id="IPR051865">
    <property type="entry name" value="WD-repeat_CDT2_adapter"/>
</dbReference>
<dbReference type="SMART" id="SM00320">
    <property type="entry name" value="WD40"/>
    <property type="match status" value="3"/>
</dbReference>
<dbReference type="OrthoDB" id="2096344at2759"/>
<keyword evidence="2" id="KW-0833">Ubl conjugation pathway</keyword>
<protein>
    <submittedName>
        <fullName evidence="5">WD40/YVTN repeat-like-containing domain,WD40-repeat-containing domain,WD40 repeat</fullName>
    </submittedName>
</protein>
<dbReference type="PROSITE" id="PS50082">
    <property type="entry name" value="WD_REPEATS_2"/>
    <property type="match status" value="1"/>
</dbReference>
<dbReference type="PANTHER" id="PTHR22852:SF0">
    <property type="entry name" value="DENTICLELESS PROTEIN HOMOLOG"/>
    <property type="match status" value="1"/>
</dbReference>
<name>A0A5E4NNM2_9HEMI</name>
<accession>A0A5E4NNM2</accession>